<dbReference type="InterPro" id="IPR049704">
    <property type="entry name" value="Aminotrans_3_PPA_site"/>
</dbReference>
<proteinExistence type="inferred from homology"/>
<organism evidence="6 7">
    <name type="scientific">Brooklawnia propionicigenes</name>
    <dbReference type="NCBI Taxonomy" id="3041175"/>
    <lineage>
        <taxon>Bacteria</taxon>
        <taxon>Bacillati</taxon>
        <taxon>Actinomycetota</taxon>
        <taxon>Actinomycetes</taxon>
        <taxon>Propionibacteriales</taxon>
        <taxon>Propionibacteriaceae</taxon>
        <taxon>Brooklawnia</taxon>
    </lineage>
</organism>
<gene>
    <name evidence="6" type="ORF">brsh051_17870</name>
</gene>
<dbReference type="PIRSF" id="PIRSF000521">
    <property type="entry name" value="Transaminase_4ab_Lys_Orn"/>
    <property type="match status" value="1"/>
</dbReference>
<dbReference type="Gene3D" id="3.40.640.10">
    <property type="entry name" value="Type I PLP-dependent aspartate aminotransferase-like (Major domain)"/>
    <property type="match status" value="1"/>
</dbReference>
<dbReference type="SUPFAM" id="SSF53383">
    <property type="entry name" value="PLP-dependent transferases"/>
    <property type="match status" value="1"/>
</dbReference>
<dbReference type="Gene3D" id="3.90.1150.10">
    <property type="entry name" value="Aspartate Aminotransferase, domain 1"/>
    <property type="match status" value="1"/>
</dbReference>
<evidence type="ECO:0000256" key="1">
    <source>
        <dbReference type="ARBA" id="ARBA00001933"/>
    </source>
</evidence>
<dbReference type="GO" id="GO:0030170">
    <property type="term" value="F:pyridoxal phosphate binding"/>
    <property type="evidence" value="ECO:0007669"/>
    <property type="project" value="InterPro"/>
</dbReference>
<dbReference type="Proteomes" id="UP001431656">
    <property type="component" value="Chromosome"/>
</dbReference>
<dbReference type="PROSITE" id="PS00600">
    <property type="entry name" value="AA_TRANSFER_CLASS_3"/>
    <property type="match status" value="1"/>
</dbReference>
<dbReference type="GO" id="GO:0008483">
    <property type="term" value="F:transaminase activity"/>
    <property type="evidence" value="ECO:0007669"/>
    <property type="project" value="UniProtKB-KW"/>
</dbReference>
<dbReference type="PANTHER" id="PTHR11986">
    <property type="entry name" value="AMINOTRANSFERASE CLASS III"/>
    <property type="match status" value="1"/>
</dbReference>
<dbReference type="InterPro" id="IPR015421">
    <property type="entry name" value="PyrdxlP-dep_Trfase_major"/>
</dbReference>
<reference evidence="6" key="1">
    <citation type="journal article" date="2024" name="Int. J. Syst. Evol. Microbiol.">
        <title>Brooklawnia propionicigenes sp. nov., a facultatively anaerobic, propionate-producing bacterium isolated from a methanogenic reactor treating waste from cattle farms.</title>
        <authorList>
            <person name="Akita Y."/>
            <person name="Ueki A."/>
            <person name="Tonouchi A."/>
            <person name="Sugawara Y."/>
            <person name="Honma S."/>
            <person name="Kaku N."/>
            <person name="Ueki K."/>
        </authorList>
    </citation>
    <scope>NUCLEOTIDE SEQUENCE</scope>
    <source>
        <strain evidence="6">SH051</strain>
    </source>
</reference>
<keyword evidence="3" id="KW-0808">Transferase</keyword>
<dbReference type="FunFam" id="3.40.640.10:FF:000004">
    <property type="entry name" value="Acetylornithine aminotransferase"/>
    <property type="match status" value="1"/>
</dbReference>
<sequence length="430" mass="46177">MITYADYETYLSPALYKTTDLMIDRGAGSYIWDTSGRRYLDWVQGIAVNALGHCHPRVVEAIKAQVEKLLTASFNMVNYESTLLWAERIAELAPGELSTTFFSNGGAEATDGALKLAKAYTGRPAIIAFKGSFHGRTIAATSVTASNSKYRKGYDPLMSGIDFIPYPSASQAPAGFTPDEITDYALGQLDDLFSYIRDPGSVAAILMEPVQGEGGYVVPPTRFVKTLREICDEQGILLIFDEIQAGYGRTGKFFASENLDVVPDIMTIGKAMAGGLAASGVVSTHEIMQAWGPGRHGGTFGGNPVVASAGLAVLDEFKEAKVLDNVNAVGDHLAARLEEIKERYPIVTDARGLGLMRAIELNHVDGRPGGDLLEQVRRGCLDNGLLTLSCGVRGNGLRFATPLNTTTDLIDEGLAILEGVLTDVNEKEVN</sequence>
<keyword evidence="4 5" id="KW-0663">Pyridoxal phosphate</keyword>
<accession>A0AAN0K708</accession>
<evidence type="ECO:0000256" key="3">
    <source>
        <dbReference type="ARBA" id="ARBA00022679"/>
    </source>
</evidence>
<dbReference type="InterPro" id="IPR015424">
    <property type="entry name" value="PyrdxlP-dep_Trfase"/>
</dbReference>
<dbReference type="InterPro" id="IPR005814">
    <property type="entry name" value="Aminotrans_3"/>
</dbReference>
<dbReference type="InterPro" id="IPR015422">
    <property type="entry name" value="PyrdxlP-dep_Trfase_small"/>
</dbReference>
<protein>
    <submittedName>
        <fullName evidence="6">Aspartate aminotransferase family protein</fullName>
    </submittedName>
</protein>
<evidence type="ECO:0000256" key="5">
    <source>
        <dbReference type="RuleBase" id="RU003560"/>
    </source>
</evidence>
<dbReference type="Pfam" id="PF00202">
    <property type="entry name" value="Aminotran_3"/>
    <property type="match status" value="1"/>
</dbReference>
<evidence type="ECO:0000256" key="2">
    <source>
        <dbReference type="ARBA" id="ARBA00022576"/>
    </source>
</evidence>
<keyword evidence="7" id="KW-1185">Reference proteome</keyword>
<evidence type="ECO:0000313" key="6">
    <source>
        <dbReference type="EMBL" id="BEH02506.1"/>
    </source>
</evidence>
<comment type="similarity">
    <text evidence="5">Belongs to the class-III pyridoxal-phosphate-dependent aminotransferase family.</text>
</comment>
<name>A0AAN0K708_9ACTN</name>
<dbReference type="AlphaFoldDB" id="A0AAN0K708"/>
<evidence type="ECO:0000256" key="4">
    <source>
        <dbReference type="ARBA" id="ARBA00022898"/>
    </source>
</evidence>
<dbReference type="PANTHER" id="PTHR11986:SF79">
    <property type="entry name" value="ACETYLORNITHINE AMINOTRANSFERASE, MITOCHONDRIAL"/>
    <property type="match status" value="1"/>
</dbReference>
<dbReference type="InterPro" id="IPR050103">
    <property type="entry name" value="Class-III_PLP-dep_AT"/>
</dbReference>
<dbReference type="CDD" id="cd00610">
    <property type="entry name" value="OAT_like"/>
    <property type="match status" value="1"/>
</dbReference>
<comment type="cofactor">
    <cofactor evidence="1">
        <name>pyridoxal 5'-phosphate</name>
        <dbReference type="ChEBI" id="CHEBI:597326"/>
    </cofactor>
</comment>
<dbReference type="KEGG" id="broo:brsh051_17870"/>
<dbReference type="NCBIfam" id="NF005993">
    <property type="entry name" value="PRK08117.1"/>
    <property type="match status" value="1"/>
</dbReference>
<keyword evidence="2 6" id="KW-0032">Aminotransferase</keyword>
<evidence type="ECO:0000313" key="7">
    <source>
        <dbReference type="Proteomes" id="UP001431656"/>
    </source>
</evidence>
<dbReference type="EMBL" id="AP028056">
    <property type="protein sequence ID" value="BEH02506.1"/>
    <property type="molecule type" value="Genomic_DNA"/>
</dbReference>
<dbReference type="RefSeq" id="WP_286264188.1">
    <property type="nucleotide sequence ID" value="NZ_AP028056.1"/>
</dbReference>
<dbReference type="GO" id="GO:0042802">
    <property type="term" value="F:identical protein binding"/>
    <property type="evidence" value="ECO:0007669"/>
    <property type="project" value="TreeGrafter"/>
</dbReference>